<evidence type="ECO:0000313" key="1">
    <source>
        <dbReference type="EMBL" id="QEV22060.1"/>
    </source>
</evidence>
<reference evidence="1 2" key="1">
    <citation type="submission" date="2017-09" db="EMBL/GenBank/DDBJ databases">
        <authorList>
            <person name="Lee N."/>
            <person name="Cho B.-K."/>
        </authorList>
    </citation>
    <scope>NUCLEOTIDE SEQUENCE [LARGE SCALE GENOMIC DNA]</scope>
    <source>
        <strain evidence="1 2">ATCC 12461</strain>
    </source>
</reference>
<accession>A0A5J6HUQ2</accession>
<dbReference type="Proteomes" id="UP000326553">
    <property type="component" value="Chromosome"/>
</dbReference>
<sequence length="61" mass="7493">MLRRGLAWLRWYVAELNGEHAYERYAARARDARRPVLPRRAFERERLDRRDRDPLQYDGCC</sequence>
<keyword evidence="2" id="KW-1185">Reference proteome</keyword>
<dbReference type="InterPro" id="IPR007423">
    <property type="entry name" value="Sel_put"/>
</dbReference>
<organism evidence="1 2">
    <name type="scientific">Streptomyces alboniger</name>
    <dbReference type="NCBI Taxonomy" id="132473"/>
    <lineage>
        <taxon>Bacteria</taxon>
        <taxon>Bacillati</taxon>
        <taxon>Actinomycetota</taxon>
        <taxon>Actinomycetes</taxon>
        <taxon>Kitasatosporales</taxon>
        <taxon>Streptomycetaceae</taxon>
        <taxon>Streptomyces</taxon>
        <taxon>Streptomyces aurantiacus group</taxon>
    </lineage>
</organism>
<protein>
    <submittedName>
        <fullName evidence="1">Putative selenoprotein</fullName>
    </submittedName>
</protein>
<proteinExistence type="predicted"/>
<dbReference type="AlphaFoldDB" id="A0A5J6HUQ2"/>
<gene>
    <name evidence="1" type="ORF">CP975_03170</name>
</gene>
<evidence type="ECO:0000313" key="2">
    <source>
        <dbReference type="Proteomes" id="UP000326553"/>
    </source>
</evidence>
<dbReference type="EMBL" id="CP023695">
    <property type="protein sequence ID" value="QEV22060.1"/>
    <property type="molecule type" value="Genomic_DNA"/>
</dbReference>
<dbReference type="KEGG" id="salw:CP975_03170"/>
<name>A0A5J6HUQ2_STRAD</name>
<dbReference type="Pfam" id="PF04328">
    <property type="entry name" value="Sel_put"/>
    <property type="match status" value="1"/>
</dbReference>